<keyword evidence="4" id="KW-0862">Zinc</keyword>
<dbReference type="AlphaFoldDB" id="A7AQF4"/>
<feature type="domain" description="Zinc finger ZPR1-type" evidence="5">
    <location>
        <begin position="256"/>
        <end position="417"/>
    </location>
</feature>
<evidence type="ECO:0000313" key="6">
    <source>
        <dbReference type="EMBL" id="EDO06773.1"/>
    </source>
</evidence>
<dbReference type="GO" id="GO:0005634">
    <property type="term" value="C:nucleus"/>
    <property type="evidence" value="ECO:0007669"/>
    <property type="project" value="TreeGrafter"/>
</dbReference>
<keyword evidence="7" id="KW-1185">Reference proteome</keyword>
<comment type="caution">
    <text evidence="6">The sequence shown here is derived from an EMBL/GenBank/DDBJ whole genome shotgun (WGS) entry which is preliminary data.</text>
</comment>
<dbReference type="InterPro" id="IPR056180">
    <property type="entry name" value="ZPR1_jr_dom"/>
</dbReference>
<dbReference type="GO" id="GO:0008270">
    <property type="term" value="F:zinc ion binding"/>
    <property type="evidence" value="ECO:0007669"/>
    <property type="project" value="UniProtKB-KW"/>
</dbReference>
<dbReference type="PANTHER" id="PTHR10876">
    <property type="entry name" value="ZINC FINGER PROTEIN ZPR1"/>
    <property type="match status" value="1"/>
</dbReference>
<dbReference type="SMART" id="SM00709">
    <property type="entry name" value="Zpr1"/>
    <property type="match status" value="2"/>
</dbReference>
<dbReference type="VEuPathDB" id="PiroplasmaDB:BBOV_IV004120"/>
<dbReference type="OMA" id="FREVVIM"/>
<dbReference type="Pfam" id="PF03367">
    <property type="entry name" value="Zn_ribbon_ZPR1"/>
    <property type="match status" value="2"/>
</dbReference>
<protein>
    <submittedName>
        <fullName evidence="6">ZPR1 zinc-finger domain containing protein</fullName>
    </submittedName>
</protein>
<dbReference type="GeneID" id="5478563"/>
<dbReference type="RefSeq" id="XP_001610341.1">
    <property type="nucleotide sequence ID" value="XM_001610291.1"/>
</dbReference>
<keyword evidence="3 6" id="KW-0863">Zinc-finger</keyword>
<dbReference type="FunFam" id="2.60.120.1040:FF:000006">
    <property type="entry name" value="Zinc finger protein zpr1"/>
    <property type="match status" value="1"/>
</dbReference>
<name>A7AQF4_BABBO</name>
<dbReference type="InterPro" id="IPR042452">
    <property type="entry name" value="ZPR1_Znf1/2"/>
</dbReference>
<dbReference type="InParanoid" id="A7AQF4"/>
<reference evidence="7" key="3">
    <citation type="journal article" date="2021" name="Int. J. Parasitol.">
        <title>Comparative analysis of gene expression between Babesia bovis blood stages and kinetes allowed by improved genome annotation.</title>
        <authorList>
            <person name="Ueti M.W."/>
            <person name="Johnson W.C."/>
            <person name="Kappmeyer L.S."/>
            <person name="Herndon D.R."/>
            <person name="Mousel M.R."/>
            <person name="Reif K.E."/>
            <person name="Taus N.S."/>
            <person name="Ifeonu O.O."/>
            <person name="Silva J.C."/>
            <person name="Suarez C.E."/>
            <person name="Brayton K.A."/>
        </authorList>
    </citation>
    <scope>NUCLEOTIDE SEQUENCE [LARGE SCALE GENOMIC DNA]</scope>
</reference>
<evidence type="ECO:0000313" key="7">
    <source>
        <dbReference type="Proteomes" id="UP000002173"/>
    </source>
</evidence>
<accession>A7AQF4</accession>
<evidence type="ECO:0000259" key="5">
    <source>
        <dbReference type="SMART" id="SM00709"/>
    </source>
</evidence>
<dbReference type="Pfam" id="PF22794">
    <property type="entry name" value="jr-ZPR1"/>
    <property type="match status" value="2"/>
</dbReference>
<proteinExistence type="inferred from homology"/>
<dbReference type="FunFam" id="2.20.25.420:FF:000001">
    <property type="entry name" value="Zinc finger protein ZPR1"/>
    <property type="match status" value="1"/>
</dbReference>
<evidence type="ECO:0000256" key="2">
    <source>
        <dbReference type="ARBA" id="ARBA00022723"/>
    </source>
</evidence>
<evidence type="ECO:0000256" key="3">
    <source>
        <dbReference type="ARBA" id="ARBA00022771"/>
    </source>
</evidence>
<dbReference type="InterPro" id="IPR042451">
    <property type="entry name" value="ZPR1_A/B_dom"/>
</dbReference>
<dbReference type="Gene3D" id="2.60.120.1040">
    <property type="entry name" value="ZPR1, A/B domain"/>
    <property type="match status" value="2"/>
</dbReference>
<dbReference type="EMBL" id="AAXT01000002">
    <property type="protein sequence ID" value="EDO06773.1"/>
    <property type="molecule type" value="Genomic_DNA"/>
</dbReference>
<dbReference type="Gene3D" id="2.20.25.420">
    <property type="entry name" value="ZPR1, zinc finger domain"/>
    <property type="match status" value="2"/>
</dbReference>
<dbReference type="Proteomes" id="UP000002173">
    <property type="component" value="Unassembled WGS sequence"/>
</dbReference>
<dbReference type="PANTHER" id="PTHR10876:SF0">
    <property type="entry name" value="ZINC FINGER PROTEIN ZPR1"/>
    <property type="match status" value="1"/>
</dbReference>
<dbReference type="InterPro" id="IPR004457">
    <property type="entry name" value="Znf_ZPR1"/>
</dbReference>
<dbReference type="NCBIfam" id="TIGR00310">
    <property type="entry name" value="ZPR1_znf"/>
    <property type="match status" value="1"/>
</dbReference>
<dbReference type="InterPro" id="IPR040141">
    <property type="entry name" value="ZPR1"/>
</dbReference>
<organism evidence="6 7">
    <name type="scientific">Babesia bovis</name>
    <dbReference type="NCBI Taxonomy" id="5865"/>
    <lineage>
        <taxon>Eukaryota</taxon>
        <taxon>Sar</taxon>
        <taxon>Alveolata</taxon>
        <taxon>Apicomplexa</taxon>
        <taxon>Aconoidasida</taxon>
        <taxon>Piroplasmida</taxon>
        <taxon>Babesiidae</taxon>
        <taxon>Babesia</taxon>
    </lineage>
</organism>
<dbReference type="STRING" id="5865.A7AQF4"/>
<dbReference type="eggNOG" id="KOG2703">
    <property type="taxonomic scope" value="Eukaryota"/>
</dbReference>
<comment type="similarity">
    <text evidence="1">Belongs to the ZPR1 family.</text>
</comment>
<dbReference type="KEGG" id="bbo:BBOV_IV004120"/>
<reference evidence="7" key="2">
    <citation type="journal article" date="2020" name="Data Brief">
        <title>Transcriptome dataset of Babesia bovis life stages within vertebrate and invertebrate hosts.</title>
        <authorList>
            <person name="Ueti M.W."/>
            <person name="Johnson W.C."/>
            <person name="Kappmeyer L.S."/>
            <person name="Herndon D.R."/>
            <person name="Mousel M.R."/>
            <person name="Reif K.E."/>
            <person name="Taus N.S."/>
            <person name="Ifeonu O.O."/>
            <person name="Silva J.C."/>
            <person name="Suarez C.E."/>
            <person name="Brayton K.A."/>
        </authorList>
    </citation>
    <scope>NUCLEOTIDE SEQUENCE [LARGE SCALE GENOMIC DNA]</scope>
</reference>
<feature type="domain" description="Zinc finger ZPR1-type" evidence="5">
    <location>
        <begin position="26"/>
        <end position="202"/>
    </location>
</feature>
<evidence type="ECO:0000256" key="1">
    <source>
        <dbReference type="ARBA" id="ARBA00008354"/>
    </source>
</evidence>
<dbReference type="FunCoup" id="A7AQF4">
    <property type="interactions" value="381"/>
</dbReference>
<gene>
    <name evidence="6" type="ORF">BBOV_IV004120</name>
</gene>
<reference evidence="6 7" key="1">
    <citation type="journal article" date="2007" name="PLoS Pathog.">
        <title>Genome sequence of Babesia bovis and comparative analysis of apicomplexan hemoprotozoa.</title>
        <authorList>
            <person name="Brayton K.A."/>
            <person name="Lau A.O.T."/>
            <person name="Herndon D.R."/>
            <person name="Hannick L."/>
            <person name="Kappmeyer L.S."/>
            <person name="Berens S.J."/>
            <person name="Bidwell S.L."/>
            <person name="Brown W.C."/>
            <person name="Crabtree J."/>
            <person name="Fadrosh D."/>
            <person name="Feldblum T."/>
            <person name="Forberger H.A."/>
            <person name="Haas B.J."/>
            <person name="Howell J.M."/>
            <person name="Khouri H."/>
            <person name="Koo H."/>
            <person name="Mann D.J."/>
            <person name="Norimine J."/>
            <person name="Paulsen I.T."/>
            <person name="Radune D."/>
            <person name="Ren Q."/>
            <person name="Smith R.K. Jr."/>
            <person name="Suarez C.E."/>
            <person name="White O."/>
            <person name="Wortman J.R."/>
            <person name="Knowles D.P. Jr."/>
            <person name="McElwain T.F."/>
            <person name="Nene V.M."/>
        </authorList>
    </citation>
    <scope>NUCLEOTIDE SEQUENCE [LARGE SCALE GENOMIC DNA]</scope>
    <source>
        <strain evidence="6">T2Bo</strain>
    </source>
</reference>
<keyword evidence="2" id="KW-0479">Metal-binding</keyword>
<evidence type="ECO:0000256" key="4">
    <source>
        <dbReference type="ARBA" id="ARBA00022833"/>
    </source>
</evidence>
<sequence length="453" mass="49489">MADSAISNVVTDAAVTMASDRASVESLCVQCGAMGITMVLMHMIPHFKEVILMSFECPSCGYRNSELQDAAPLQDYGLRLKAHVAYEGALRNQVVLSGTTSCRIEEIDFEFQPTMEKGTVTTIEGYLMRLAGGLGDHISSIADAMRENPGIIIEMADGKQHTAAEYLYSLNSIKQSLIEFSEGDKPFTLILDDPAGNTYIEETQHLSVESTRYNRSPEQQEMLGYIAKEDDKKEIDLTTPIADDDDVGKEGLSLPVDCPHCGKVGNNKICEVLVPGFGPCVIMAFTCENCGAKSNEIKPGGGYKEHARKWTLKVQDVTDLNRDVIISETATIHIPLLELDMTAGTIGAVYTTVEGMLIKHADSLETAYPFLLGDSADPSNTTLKDKVRQLRALASGEFKQPYEIIIDDPADHSFVGARNGASGDDSNLRSETYQRTAEQNDLLGLTDMVTENY</sequence>